<protein>
    <submittedName>
        <fullName evidence="1">Uncharacterized protein</fullName>
    </submittedName>
</protein>
<reference evidence="2" key="1">
    <citation type="submission" date="2015-01" db="EMBL/GenBank/DDBJ databases">
        <authorList>
            <person name="Manzoor Shahid"/>
            <person name="Zubair Saima"/>
        </authorList>
    </citation>
    <scope>NUCLEOTIDE SEQUENCE [LARGE SCALE GENOMIC DNA]</scope>
    <source>
        <strain evidence="2">Sp3</strain>
    </source>
</reference>
<dbReference type="Gene3D" id="3.30.70.60">
    <property type="match status" value="1"/>
</dbReference>
<dbReference type="OrthoDB" id="1786548at2"/>
<name>A0A0B7MQP1_9FIRM</name>
<dbReference type="EMBL" id="CDRZ01000270">
    <property type="protein sequence ID" value="CEO90022.1"/>
    <property type="molecule type" value="Genomic_DNA"/>
</dbReference>
<evidence type="ECO:0000313" key="1">
    <source>
        <dbReference type="EMBL" id="CEO90022.1"/>
    </source>
</evidence>
<dbReference type="Proteomes" id="UP000046155">
    <property type="component" value="Unassembled WGS sequence"/>
</dbReference>
<dbReference type="AlphaFoldDB" id="A0A0B7MQP1"/>
<dbReference type="RefSeq" id="WP_044665845.1">
    <property type="nucleotide sequence ID" value="NZ_CDRZ01000270.1"/>
</dbReference>
<dbReference type="InterPro" id="IPR014717">
    <property type="entry name" value="Transl_elong_EF1B/ribsomal_bS6"/>
</dbReference>
<organism evidence="1 2">
    <name type="scientific">Syntrophaceticus schinkii</name>
    <dbReference type="NCBI Taxonomy" id="499207"/>
    <lineage>
        <taxon>Bacteria</taxon>
        <taxon>Bacillati</taxon>
        <taxon>Bacillota</taxon>
        <taxon>Clostridia</taxon>
        <taxon>Thermoanaerobacterales</taxon>
        <taxon>Thermoanaerobacterales Family III. Incertae Sedis</taxon>
        <taxon>Syntrophaceticus</taxon>
    </lineage>
</organism>
<evidence type="ECO:0000313" key="2">
    <source>
        <dbReference type="Proteomes" id="UP000046155"/>
    </source>
</evidence>
<sequence>MRPVTQIHGKLRLVFLFTAVICCLALLLLIVQSWGYIQLTKELVTARQKLAHTDGVINAIENRQGKLLELHSKIADLEKLFQVEMRDGAHLFLLGQLSKAMGVEINGVEPEKIKEHPQIIEIPLVLSVKGNYLDILAFCQELEDNSLQNLTVIRHIKVTAGRKSPEKGRAFEVIDPADAPELVNAELGISIYTAKNPQNKYSFDWEKGSQPSIFHHQAALPELIQPEEGSQPQP</sequence>
<gene>
    <name evidence="1" type="ORF">SSCH_700007</name>
</gene>
<keyword evidence="2" id="KW-1185">Reference proteome</keyword>
<proteinExistence type="predicted"/>
<accession>A0A0B7MQP1</accession>